<dbReference type="EMBL" id="CAJJDN010000098">
    <property type="protein sequence ID" value="CAD8111474.1"/>
    <property type="molecule type" value="Genomic_DNA"/>
</dbReference>
<reference evidence="3" key="1">
    <citation type="submission" date="2021-01" db="EMBL/GenBank/DDBJ databases">
        <authorList>
            <consortium name="Genoscope - CEA"/>
            <person name="William W."/>
        </authorList>
    </citation>
    <scope>NUCLEOTIDE SEQUENCE</scope>
</reference>
<keyword evidence="1" id="KW-0175">Coiled coil</keyword>
<keyword evidence="2" id="KW-0812">Transmembrane</keyword>
<evidence type="ECO:0008006" key="5">
    <source>
        <dbReference type="Google" id="ProtNLM"/>
    </source>
</evidence>
<evidence type="ECO:0000256" key="1">
    <source>
        <dbReference type="SAM" id="Coils"/>
    </source>
</evidence>
<feature type="coiled-coil region" evidence="1">
    <location>
        <begin position="444"/>
        <end position="478"/>
    </location>
</feature>
<feature type="coiled-coil region" evidence="1">
    <location>
        <begin position="532"/>
        <end position="559"/>
    </location>
</feature>
<sequence length="858" mass="103401">MQNQYFVKGLGFAQRQEPQETRSYGRIKKSPYSAYNNRSYNLNYRDIRNYNDRFKRLIQIVNQAIKNQAATMFKYLSIYVQNKQQEEIKAQQKVIQDGLLRFQHAISLYNHRLKCLGFLRLAKVDVVSHLKKELRNQKQQTQQPLTHQIFRKWMQLTFEQKFTRLLKQQKLNMISFYQFTLNKILTKEESLKSWSFNKLKTAQRKQIINKLITNIGLQQLRLSLFNSEEATYQYLIKPQNLQKIIAFQKLKHFQYFNSNQHYFILIFTNTINSKINALRTLFIQSIRIIDQEVEHTVPKEQLQQFDIELARLSVHSKLEHQKMLQRQLKQTDQESHRGICEILKYIVNKQLYPIFYQIKGLKQSQDAEVQDGTVKNLSVIAARLSQKIKAKNGKSQKLEIIFRIEQIFRRNYHHEREILRNKFKQWQINITFPTSLYHDFEIRLRVLRNEKEAIMGDIEQLEILNNELLMTMNQVKKTFLSEESNFNTSHKNEQKQIEIQRFDIQENLTTQKEFKIAFEYVDYLKEDNINLKKQFQKNEQLMMEEIQQLELQLQNQIIESCQKLFFIFAKNNYFLKINFEFLKYDYKYFIYQKQKLVEQLNMSKSLMPASKKVIKQELQLNCNIKSLTNIPQSTNRIQEKQFQIKYSFIEINNETLTKRSNYHSILNDKKFSLAKIKDRDSELDCKLKELKLINLDKSQPKGILKPTNSKSKDHSNDHQDIFEQKQIHTKRIKFSSLKPIKSPYVQINTDIIETLSPKKVSFNTQVHIKLIEEKFQFKPKRQCQQILLIIYDYIFRIIIQLIYLYIIFYFLNLEEKQPIQINHTNVSQNYSSSIYKIDKILDFRRNFYYQYILFINIS</sequence>
<evidence type="ECO:0000313" key="3">
    <source>
        <dbReference type="EMBL" id="CAD8111474.1"/>
    </source>
</evidence>
<dbReference type="OrthoDB" id="10342433at2759"/>
<evidence type="ECO:0000313" key="4">
    <source>
        <dbReference type="Proteomes" id="UP000692954"/>
    </source>
</evidence>
<keyword evidence="2" id="KW-1133">Transmembrane helix</keyword>
<gene>
    <name evidence="3" type="ORF">PSON_ATCC_30995.1.T0980087</name>
</gene>
<keyword evidence="2" id="KW-0472">Membrane</keyword>
<organism evidence="3 4">
    <name type="scientific">Paramecium sonneborni</name>
    <dbReference type="NCBI Taxonomy" id="65129"/>
    <lineage>
        <taxon>Eukaryota</taxon>
        <taxon>Sar</taxon>
        <taxon>Alveolata</taxon>
        <taxon>Ciliophora</taxon>
        <taxon>Intramacronucleata</taxon>
        <taxon>Oligohymenophorea</taxon>
        <taxon>Peniculida</taxon>
        <taxon>Parameciidae</taxon>
        <taxon>Paramecium</taxon>
    </lineage>
</organism>
<evidence type="ECO:0000256" key="2">
    <source>
        <dbReference type="SAM" id="Phobius"/>
    </source>
</evidence>
<feature type="transmembrane region" description="Helical" evidence="2">
    <location>
        <begin position="786"/>
        <end position="811"/>
    </location>
</feature>
<name>A0A8S1Q913_9CILI</name>
<dbReference type="Proteomes" id="UP000692954">
    <property type="component" value="Unassembled WGS sequence"/>
</dbReference>
<keyword evidence="4" id="KW-1185">Reference proteome</keyword>
<dbReference type="AlphaFoldDB" id="A0A8S1Q913"/>
<comment type="caution">
    <text evidence="3">The sequence shown here is derived from an EMBL/GenBank/DDBJ whole genome shotgun (WGS) entry which is preliminary data.</text>
</comment>
<proteinExistence type="predicted"/>
<accession>A0A8S1Q913</accession>
<protein>
    <recommendedName>
        <fullName evidence="5">Transmembrane protein</fullName>
    </recommendedName>
</protein>